<evidence type="ECO:0000313" key="3">
    <source>
        <dbReference type="Proteomes" id="UP001630127"/>
    </source>
</evidence>
<protein>
    <submittedName>
        <fullName evidence="2">Uncharacterized protein</fullName>
    </submittedName>
</protein>
<gene>
    <name evidence="2" type="ORF">ACH5RR_012985</name>
</gene>
<keyword evidence="3" id="KW-1185">Reference proteome</keyword>
<reference evidence="2 3" key="1">
    <citation type="submission" date="2024-11" db="EMBL/GenBank/DDBJ databases">
        <title>A near-complete genome assembly of Cinchona calisaya.</title>
        <authorList>
            <person name="Lian D.C."/>
            <person name="Zhao X.W."/>
            <person name="Wei L."/>
        </authorList>
    </citation>
    <scope>NUCLEOTIDE SEQUENCE [LARGE SCALE GENOMIC DNA]</scope>
    <source>
        <tissue evidence="2">Nenye</tissue>
    </source>
</reference>
<dbReference type="Proteomes" id="UP001630127">
    <property type="component" value="Unassembled WGS sequence"/>
</dbReference>
<feature type="non-terminal residue" evidence="2">
    <location>
        <position position="1"/>
    </location>
</feature>
<accession>A0ABD3A4H4</accession>
<proteinExistence type="predicted"/>
<dbReference type="EMBL" id="JBJUIK010000006">
    <property type="protein sequence ID" value="KAL3524613.1"/>
    <property type="molecule type" value="Genomic_DNA"/>
</dbReference>
<evidence type="ECO:0000313" key="2">
    <source>
        <dbReference type="EMBL" id="KAL3524613.1"/>
    </source>
</evidence>
<evidence type="ECO:0000256" key="1">
    <source>
        <dbReference type="SAM" id="MobiDB-lite"/>
    </source>
</evidence>
<organism evidence="2 3">
    <name type="scientific">Cinchona calisaya</name>
    <dbReference type="NCBI Taxonomy" id="153742"/>
    <lineage>
        <taxon>Eukaryota</taxon>
        <taxon>Viridiplantae</taxon>
        <taxon>Streptophyta</taxon>
        <taxon>Embryophyta</taxon>
        <taxon>Tracheophyta</taxon>
        <taxon>Spermatophyta</taxon>
        <taxon>Magnoliopsida</taxon>
        <taxon>eudicotyledons</taxon>
        <taxon>Gunneridae</taxon>
        <taxon>Pentapetalae</taxon>
        <taxon>asterids</taxon>
        <taxon>lamiids</taxon>
        <taxon>Gentianales</taxon>
        <taxon>Rubiaceae</taxon>
        <taxon>Cinchonoideae</taxon>
        <taxon>Cinchoneae</taxon>
        <taxon>Cinchona</taxon>
    </lineage>
</organism>
<name>A0ABD3A4H4_9GENT</name>
<sequence>HYANDFPNKCALFVQRNEVVSERSEHEGDSMPELEGPSDNKHEDLFKIPALVILMLNPRTAKM</sequence>
<dbReference type="AlphaFoldDB" id="A0ABD3A4H4"/>
<feature type="region of interest" description="Disordered" evidence="1">
    <location>
        <begin position="21"/>
        <end position="41"/>
    </location>
</feature>
<comment type="caution">
    <text evidence="2">The sequence shown here is derived from an EMBL/GenBank/DDBJ whole genome shotgun (WGS) entry which is preliminary data.</text>
</comment>
<feature type="non-terminal residue" evidence="2">
    <location>
        <position position="63"/>
    </location>
</feature>